<keyword evidence="2" id="KW-1185">Reference proteome</keyword>
<proteinExistence type="predicted"/>
<dbReference type="PANTHER" id="PTHR47064:SF2">
    <property type="entry name" value="SMP-30_GLUCONOLACTONASE_LRE-LIKE REGION DOMAIN-CONTAINING PROTEIN-RELATED"/>
    <property type="match status" value="1"/>
</dbReference>
<gene>
    <name evidence="1" type="ORF">BJX63DRAFT_426851</name>
</gene>
<dbReference type="Gene3D" id="2.120.10.30">
    <property type="entry name" value="TolB, C-terminal domain"/>
    <property type="match status" value="1"/>
</dbReference>
<evidence type="ECO:0008006" key="3">
    <source>
        <dbReference type="Google" id="ProtNLM"/>
    </source>
</evidence>
<dbReference type="Proteomes" id="UP001610334">
    <property type="component" value="Unassembled WGS sequence"/>
</dbReference>
<reference evidence="1 2" key="1">
    <citation type="submission" date="2024-07" db="EMBL/GenBank/DDBJ databases">
        <title>Section-level genome sequencing and comparative genomics of Aspergillus sections Usti and Cavernicolus.</title>
        <authorList>
            <consortium name="Lawrence Berkeley National Laboratory"/>
            <person name="Nybo J.L."/>
            <person name="Vesth T.C."/>
            <person name="Theobald S."/>
            <person name="Frisvad J.C."/>
            <person name="Larsen T.O."/>
            <person name="Kjaerboelling I."/>
            <person name="Rothschild-Mancinelli K."/>
            <person name="Lyhne E.K."/>
            <person name="Kogle M.E."/>
            <person name="Barry K."/>
            <person name="Clum A."/>
            <person name="Na H."/>
            <person name="Ledsgaard L."/>
            <person name="Lin J."/>
            <person name="Lipzen A."/>
            <person name="Kuo A."/>
            <person name="Riley R."/>
            <person name="Mondo S."/>
            <person name="Labutti K."/>
            <person name="Haridas S."/>
            <person name="Pangalinan J."/>
            <person name="Salamov A.A."/>
            <person name="Simmons B.A."/>
            <person name="Magnuson J.K."/>
            <person name="Chen J."/>
            <person name="Drula E."/>
            <person name="Henrissat B."/>
            <person name="Wiebenga A."/>
            <person name="Lubbers R.J."/>
            <person name="Gomes A.C."/>
            <person name="Makela M.R."/>
            <person name="Stajich J."/>
            <person name="Grigoriev I.V."/>
            <person name="Mortensen U.H."/>
            <person name="De Vries R.P."/>
            <person name="Baker S.E."/>
            <person name="Andersen M.R."/>
        </authorList>
    </citation>
    <scope>NUCLEOTIDE SEQUENCE [LARGE SCALE GENOMIC DNA]</scope>
    <source>
        <strain evidence="1 2">CBS 588.65</strain>
    </source>
</reference>
<protein>
    <recommendedName>
        <fullName evidence="3">RNase H type-1 domain-containing protein</fullName>
    </recommendedName>
</protein>
<evidence type="ECO:0000313" key="2">
    <source>
        <dbReference type="Proteomes" id="UP001610334"/>
    </source>
</evidence>
<dbReference type="InterPro" id="IPR011042">
    <property type="entry name" value="6-blade_b-propeller_TolB-like"/>
</dbReference>
<dbReference type="SUPFAM" id="SSF63829">
    <property type="entry name" value="Calcium-dependent phosphotriesterase"/>
    <property type="match status" value="1"/>
</dbReference>
<name>A0ABR4I5J7_9EURO</name>
<accession>A0ABR4I5J7</accession>
<dbReference type="InterPro" id="IPR052988">
    <property type="entry name" value="Oryzine_lactonohydrolase"/>
</dbReference>
<dbReference type="EMBL" id="JBFXLT010000001">
    <property type="protein sequence ID" value="KAL2823030.1"/>
    <property type="molecule type" value="Genomic_DNA"/>
</dbReference>
<organism evidence="1 2">
    <name type="scientific">Aspergillus granulosus</name>
    <dbReference type="NCBI Taxonomy" id="176169"/>
    <lineage>
        <taxon>Eukaryota</taxon>
        <taxon>Fungi</taxon>
        <taxon>Dikarya</taxon>
        <taxon>Ascomycota</taxon>
        <taxon>Pezizomycotina</taxon>
        <taxon>Eurotiomycetes</taxon>
        <taxon>Eurotiomycetidae</taxon>
        <taxon>Eurotiales</taxon>
        <taxon>Aspergillaceae</taxon>
        <taxon>Aspergillus</taxon>
        <taxon>Aspergillus subgen. Nidulantes</taxon>
    </lineage>
</organism>
<dbReference type="PANTHER" id="PTHR47064">
    <property type="entry name" value="PUTATIVE (AFU_ORTHOLOGUE AFUA_1G08990)-RELATED"/>
    <property type="match status" value="1"/>
</dbReference>
<evidence type="ECO:0000313" key="1">
    <source>
        <dbReference type="EMBL" id="KAL2823030.1"/>
    </source>
</evidence>
<comment type="caution">
    <text evidence="1">The sequence shown here is derived from an EMBL/GenBank/DDBJ whole genome shotgun (WGS) entry which is preliminary data.</text>
</comment>
<sequence length="177" mass="19475">MSLPVINCRFSGVRRPDERNYVMNPEYEDGDTEEEEEEDVSWKHTYVVVIAIHAAVPFNVGGGSNSSGSGAIYRYDLDAFCSQVSKQMVAIVRSYVDGIHIDDHGRIWTAEYDGVVVRNSRGKVLGVFNAEAFLDVEIALIANFALAGNELIILAVDSIFIIELGQNVTTPGRFSSP</sequence>